<feature type="domain" description="WxL" evidence="2">
    <location>
        <begin position="43"/>
        <end position="241"/>
    </location>
</feature>
<reference evidence="4 6" key="2">
    <citation type="submission" date="2013-03" db="EMBL/GenBank/DDBJ databases">
        <title>The Genome Sequence of Enterococcus haemoperoxidus BAA-382 (PacBio/Illumina hybrid assembly).</title>
        <authorList>
            <consortium name="The Broad Institute Genomics Platform"/>
            <consortium name="The Broad Institute Genome Sequencing Center for Infectious Disease"/>
            <person name="Earl A."/>
            <person name="Russ C."/>
            <person name="Gilmore M."/>
            <person name="Surin D."/>
            <person name="Walker B."/>
            <person name="Young S."/>
            <person name="Zeng Q."/>
            <person name="Gargeya S."/>
            <person name="Fitzgerald M."/>
            <person name="Haas B."/>
            <person name="Abouelleil A."/>
            <person name="Allen A.W."/>
            <person name="Alvarado L."/>
            <person name="Arachchi H.M."/>
            <person name="Berlin A.M."/>
            <person name="Chapman S.B."/>
            <person name="Gainer-Dewar J."/>
            <person name="Goldberg J."/>
            <person name="Griggs A."/>
            <person name="Gujja S."/>
            <person name="Hansen M."/>
            <person name="Howarth C."/>
            <person name="Imamovic A."/>
            <person name="Ireland A."/>
            <person name="Larimer J."/>
            <person name="McCowan C."/>
            <person name="Murphy C."/>
            <person name="Pearson M."/>
            <person name="Poon T.W."/>
            <person name="Priest M."/>
            <person name="Roberts A."/>
            <person name="Saif S."/>
            <person name="Shea T."/>
            <person name="Sisk P."/>
            <person name="Sykes S."/>
            <person name="Wortman J."/>
            <person name="Nusbaum C."/>
            <person name="Birren B."/>
        </authorList>
    </citation>
    <scope>NUCLEOTIDE SEQUENCE [LARGE SCALE GENOMIC DNA]</scope>
    <source>
        <strain evidence="4 6">ATCC BAA-382</strain>
    </source>
</reference>
<dbReference type="STRING" id="155618.RV06_GL001928"/>
<organism evidence="3 5">
    <name type="scientific">Enterococcus haemoperoxidus ATCC BAA-382</name>
    <dbReference type="NCBI Taxonomy" id="1158608"/>
    <lineage>
        <taxon>Bacteria</taxon>
        <taxon>Bacillati</taxon>
        <taxon>Bacillota</taxon>
        <taxon>Bacilli</taxon>
        <taxon>Lactobacillales</taxon>
        <taxon>Enterococcaceae</taxon>
        <taxon>Enterococcus</taxon>
    </lineage>
</organism>
<accession>R2Q8Y6</accession>
<dbReference type="EMBL" id="ASVY01000002">
    <property type="protein sequence ID" value="EOT61650.1"/>
    <property type="molecule type" value="Genomic_DNA"/>
</dbReference>
<proteinExistence type="predicted"/>
<evidence type="ECO:0000313" key="6">
    <source>
        <dbReference type="Proteomes" id="UP000014197"/>
    </source>
</evidence>
<evidence type="ECO:0000259" key="2">
    <source>
        <dbReference type="Pfam" id="PF13731"/>
    </source>
</evidence>
<keyword evidence="1" id="KW-0732">Signal</keyword>
<dbReference type="Proteomes" id="UP000014197">
    <property type="component" value="Unassembled WGS sequence"/>
</dbReference>
<evidence type="ECO:0000256" key="1">
    <source>
        <dbReference type="SAM" id="SignalP"/>
    </source>
</evidence>
<reference evidence="3 5" key="1">
    <citation type="submission" date="2013-02" db="EMBL/GenBank/DDBJ databases">
        <title>The Genome Sequence of Enterococcus haemoperoxidus BAA-382.</title>
        <authorList>
            <consortium name="The Broad Institute Genome Sequencing Platform"/>
            <consortium name="The Broad Institute Genome Sequencing Center for Infectious Disease"/>
            <person name="Earl A.M."/>
            <person name="Gilmore M.S."/>
            <person name="Lebreton F."/>
            <person name="Walker B."/>
            <person name="Young S.K."/>
            <person name="Zeng Q."/>
            <person name="Gargeya S."/>
            <person name="Fitzgerald M."/>
            <person name="Haas B."/>
            <person name="Abouelleil A."/>
            <person name="Alvarado L."/>
            <person name="Arachchi H.M."/>
            <person name="Berlin A.M."/>
            <person name="Chapman S.B."/>
            <person name="Dewar J."/>
            <person name="Goldberg J."/>
            <person name="Griggs A."/>
            <person name="Gujja S."/>
            <person name="Hansen M."/>
            <person name="Howarth C."/>
            <person name="Imamovic A."/>
            <person name="Larimer J."/>
            <person name="McCowan C."/>
            <person name="Murphy C."/>
            <person name="Neiman D."/>
            <person name="Pearson M."/>
            <person name="Priest M."/>
            <person name="Roberts A."/>
            <person name="Saif S."/>
            <person name="Shea T."/>
            <person name="Sisk P."/>
            <person name="Sykes S."/>
            <person name="Wortman J."/>
            <person name="Nusbaum C."/>
            <person name="Birren B."/>
        </authorList>
    </citation>
    <scope>NUCLEOTIDE SEQUENCE [LARGE SCALE GENOMIC DNA]</scope>
    <source>
        <strain evidence="3 5">ATCC BAA-382</strain>
    </source>
</reference>
<comment type="caution">
    <text evidence="3">The sequence shown here is derived from an EMBL/GenBank/DDBJ whole genome shotgun (WGS) entry which is preliminary data.</text>
</comment>
<feature type="signal peptide" evidence="1">
    <location>
        <begin position="1"/>
        <end position="27"/>
    </location>
</feature>
<feature type="chain" id="PRO_5004354943" description="WxL domain-containing protein" evidence="1">
    <location>
        <begin position="28"/>
        <end position="242"/>
    </location>
</feature>
<evidence type="ECO:0000313" key="3">
    <source>
        <dbReference type="EMBL" id="EOH92907.1"/>
    </source>
</evidence>
<gene>
    <name evidence="4" type="ORF">I583_00632</name>
    <name evidence="3" type="ORF">UAW_02948</name>
</gene>
<dbReference type="AlphaFoldDB" id="R2Q8Y6"/>
<name>R2Q8Y6_9ENTE</name>
<dbReference type="Pfam" id="PF13731">
    <property type="entry name" value="WxL"/>
    <property type="match status" value="1"/>
</dbReference>
<dbReference type="PATRIC" id="fig|1158608.3.peg.2883"/>
<evidence type="ECO:0000313" key="5">
    <source>
        <dbReference type="Proteomes" id="UP000013858"/>
    </source>
</evidence>
<sequence length="242" mass="25180">MKKGLLATLLVSAGVLSLATVPTNAHAADIVKADETDLQITIDPDGGSKPGENPLQDSLAVAFIPSNMDFGTNANTGKGAGAVQVFKDKGTKKSYLVVSDDRAAAEGTKLAKWRAVAKLSDFAVDGSTEEADKLANAQLEFNTGAVQDYTLTKDEEGNITKAPDPSTDGVLTAHTGTDITAVPVKATAGGSAVPVLIKAQENDTKGAYATEITDRQLRVALPQSQAGKTFTAQLTWSLEDTF</sequence>
<keyword evidence="6" id="KW-1185">Reference proteome</keyword>
<dbReference type="RefSeq" id="WP_010763104.1">
    <property type="nucleotide sequence ID" value="NZ_KB946316.1"/>
</dbReference>
<dbReference type="Proteomes" id="UP000013858">
    <property type="component" value="Unassembled WGS sequence"/>
</dbReference>
<dbReference type="InterPro" id="IPR027994">
    <property type="entry name" value="WxL_dom"/>
</dbReference>
<evidence type="ECO:0000313" key="4">
    <source>
        <dbReference type="EMBL" id="EOT61650.1"/>
    </source>
</evidence>
<dbReference type="eggNOG" id="ENOG50306YS">
    <property type="taxonomic scope" value="Bacteria"/>
</dbReference>
<protein>
    <recommendedName>
        <fullName evidence="2">WxL domain-containing protein</fullName>
    </recommendedName>
</protein>
<dbReference type="EMBL" id="AJAR01000027">
    <property type="protein sequence ID" value="EOH92907.1"/>
    <property type="molecule type" value="Genomic_DNA"/>
</dbReference>